<evidence type="ECO:0000313" key="1">
    <source>
        <dbReference type="EMBL" id="DAG04758.1"/>
    </source>
</evidence>
<sequence>MANRDYGKEYEREKSRAKIIPIKVSPEFFDAFTAKTELDGTSKNAVLKACAEAYTYGNLILDENGKPQMLK</sequence>
<name>A0A8S5VDK2_9CAUD</name>
<organism evidence="1">
    <name type="scientific">Siphoviridae sp. ctGa111</name>
    <dbReference type="NCBI Taxonomy" id="2825413"/>
    <lineage>
        <taxon>Viruses</taxon>
        <taxon>Duplodnaviria</taxon>
        <taxon>Heunggongvirae</taxon>
        <taxon>Uroviricota</taxon>
        <taxon>Caudoviricetes</taxon>
    </lineage>
</organism>
<accession>A0A8S5VDK2</accession>
<dbReference type="EMBL" id="BK016245">
    <property type="protein sequence ID" value="DAG04758.1"/>
    <property type="molecule type" value="Genomic_DNA"/>
</dbReference>
<reference evidence="1" key="1">
    <citation type="journal article" date="2021" name="Proc. Natl. Acad. Sci. U.S.A.">
        <title>A Catalog of Tens of Thousands of Viruses from Human Metagenomes Reveals Hidden Associations with Chronic Diseases.</title>
        <authorList>
            <person name="Tisza M.J."/>
            <person name="Buck C.B."/>
        </authorList>
    </citation>
    <scope>NUCLEOTIDE SEQUENCE</scope>
    <source>
        <strain evidence="1">CtGa111</strain>
    </source>
</reference>
<protein>
    <submittedName>
        <fullName evidence="1">Uncharacterized protein</fullName>
    </submittedName>
</protein>
<proteinExistence type="predicted"/>